<dbReference type="CDD" id="cd02513">
    <property type="entry name" value="CMP-NeuAc_Synthase"/>
    <property type="match status" value="1"/>
</dbReference>
<dbReference type="PANTHER" id="PTHR21485:SF6">
    <property type="entry name" value="N-ACYLNEURAMINATE CYTIDYLYLTRANSFERASE-RELATED"/>
    <property type="match status" value="1"/>
</dbReference>
<keyword evidence="2" id="KW-1185">Reference proteome</keyword>
<dbReference type="Proteomes" id="UP001621714">
    <property type="component" value="Unassembled WGS sequence"/>
</dbReference>
<reference evidence="1 2" key="1">
    <citation type="submission" date="2024-02" db="EMBL/GenBank/DDBJ databases">
        <title>Marinospirillum sp. MEB 164 isolated from Lonar lake sediment.</title>
        <authorList>
            <person name="Joshi A."/>
            <person name="Thite S."/>
        </authorList>
    </citation>
    <scope>NUCLEOTIDE SEQUENCE [LARGE SCALE GENOMIC DNA]</scope>
    <source>
        <strain evidence="1 2">MEB164</strain>
    </source>
</reference>
<dbReference type="GO" id="GO:0016779">
    <property type="term" value="F:nucleotidyltransferase activity"/>
    <property type="evidence" value="ECO:0007669"/>
    <property type="project" value="UniProtKB-KW"/>
</dbReference>
<dbReference type="EMBL" id="JBANFI010000003">
    <property type="protein sequence ID" value="MFK7160464.1"/>
    <property type="molecule type" value="Genomic_DNA"/>
</dbReference>
<evidence type="ECO:0000313" key="2">
    <source>
        <dbReference type="Proteomes" id="UP001621714"/>
    </source>
</evidence>
<protein>
    <submittedName>
        <fullName evidence="1">Acylneuraminate cytidylyltransferase family protein</fullName>
        <ecNumber evidence="1">2.7.7.-</ecNumber>
    </submittedName>
</protein>
<evidence type="ECO:0000313" key="1">
    <source>
        <dbReference type="EMBL" id="MFK7160464.1"/>
    </source>
</evidence>
<dbReference type="RefSeq" id="WP_405338202.1">
    <property type="nucleotide sequence ID" value="NZ_JBANFI010000003.1"/>
</dbReference>
<keyword evidence="1" id="KW-0808">Transferase</keyword>
<proteinExistence type="predicted"/>
<dbReference type="InterPro" id="IPR003329">
    <property type="entry name" value="Cytidylyl_trans"/>
</dbReference>
<dbReference type="SUPFAM" id="SSF53448">
    <property type="entry name" value="Nucleotide-diphospho-sugar transferases"/>
    <property type="match status" value="1"/>
</dbReference>
<dbReference type="InterPro" id="IPR050793">
    <property type="entry name" value="CMP-NeuNAc_synthase"/>
</dbReference>
<accession>A0ABW8PX33</accession>
<dbReference type="PANTHER" id="PTHR21485">
    <property type="entry name" value="HAD SUPERFAMILY MEMBERS CMAS AND KDSC"/>
    <property type="match status" value="1"/>
</dbReference>
<sequence>MKRITAFIFARGGSKGLPGKNSRLLSGKPLIGWSIEQALAVSRIERVIVSTDSQEIANIAKSFGAQVPFLRPASLATDTAAEIDAWRHALNYLLDHEGTLPDIFVSVPATSPLRLSEDIDECINTYEKNNADLAVVVTQAHRNPWFNMVKKNKDQSVSLINSFEKDFYRRQDAPEVFDLTTVAYAANPSLIIKNEKLFSGRVFSFEVPKERAIDIDTLYDFEIAEFLMDKRLKLK</sequence>
<gene>
    <name evidence="1" type="ORF">V6U78_05375</name>
</gene>
<dbReference type="InterPro" id="IPR029044">
    <property type="entry name" value="Nucleotide-diphossugar_trans"/>
</dbReference>
<keyword evidence="1" id="KW-0548">Nucleotidyltransferase</keyword>
<comment type="caution">
    <text evidence="1">The sequence shown here is derived from an EMBL/GenBank/DDBJ whole genome shotgun (WGS) entry which is preliminary data.</text>
</comment>
<dbReference type="EC" id="2.7.7.-" evidence="1"/>
<name>A0ABW8PX33_9GAMM</name>
<organism evidence="1 2">
    <name type="scientific">Marinospirillum alkalitolerans</name>
    <dbReference type="NCBI Taxonomy" id="3123374"/>
    <lineage>
        <taxon>Bacteria</taxon>
        <taxon>Pseudomonadati</taxon>
        <taxon>Pseudomonadota</taxon>
        <taxon>Gammaproteobacteria</taxon>
        <taxon>Oceanospirillales</taxon>
        <taxon>Oceanospirillaceae</taxon>
        <taxon>Marinospirillum</taxon>
    </lineage>
</organism>
<dbReference type="Pfam" id="PF02348">
    <property type="entry name" value="CTP_transf_3"/>
    <property type="match status" value="1"/>
</dbReference>
<dbReference type="Gene3D" id="3.90.550.10">
    <property type="entry name" value="Spore Coat Polysaccharide Biosynthesis Protein SpsA, Chain A"/>
    <property type="match status" value="1"/>
</dbReference>